<dbReference type="EMBL" id="PSZP01000004">
    <property type="protein sequence ID" value="TCG11678.1"/>
    <property type="molecule type" value="Genomic_DNA"/>
</dbReference>
<feature type="transmembrane region" description="Helical" evidence="1">
    <location>
        <begin position="119"/>
        <end position="140"/>
    </location>
</feature>
<reference evidence="2 3" key="1">
    <citation type="submission" date="2018-02" db="EMBL/GenBank/DDBJ databases">
        <title>Mycoplasma marinum and Mycoplasma todarodis sp. nov., moderately halophilic and psychrotolerant mycoplasmas isolated from cephalopods.</title>
        <authorList>
            <person name="Viver T."/>
        </authorList>
    </citation>
    <scope>NUCLEOTIDE SEQUENCE [LARGE SCALE GENOMIC DNA]</scope>
    <source>
        <strain evidence="2 3">5H</strain>
    </source>
</reference>
<evidence type="ECO:0000256" key="1">
    <source>
        <dbReference type="SAM" id="Phobius"/>
    </source>
</evidence>
<gene>
    <name evidence="2" type="ORF">C4B25_01030</name>
</gene>
<keyword evidence="1" id="KW-0812">Transmembrane</keyword>
<evidence type="ECO:0008006" key="4">
    <source>
        <dbReference type="Google" id="ProtNLM"/>
    </source>
</evidence>
<dbReference type="InterPro" id="IPR036259">
    <property type="entry name" value="MFS_trans_sf"/>
</dbReference>
<feature type="transmembrane region" description="Helical" evidence="1">
    <location>
        <begin position="235"/>
        <end position="253"/>
    </location>
</feature>
<feature type="transmembrane region" description="Helical" evidence="1">
    <location>
        <begin position="188"/>
        <end position="208"/>
    </location>
</feature>
<keyword evidence="1" id="KW-1133">Transmembrane helix</keyword>
<keyword evidence="1" id="KW-0472">Membrane</keyword>
<feature type="transmembrane region" description="Helical" evidence="1">
    <location>
        <begin position="327"/>
        <end position="349"/>
    </location>
</feature>
<feature type="transmembrane region" description="Helical" evidence="1">
    <location>
        <begin position="394"/>
        <end position="416"/>
    </location>
</feature>
<organism evidence="2 3">
    <name type="scientific">Mycoplasma todarodis</name>
    <dbReference type="NCBI Taxonomy" id="1937191"/>
    <lineage>
        <taxon>Bacteria</taxon>
        <taxon>Bacillati</taxon>
        <taxon>Mycoplasmatota</taxon>
        <taxon>Mollicutes</taxon>
        <taxon>Mycoplasmataceae</taxon>
        <taxon>Mycoplasma</taxon>
    </lineage>
</organism>
<accession>A0A4V2NI67</accession>
<proteinExistence type="predicted"/>
<feature type="transmembrane region" description="Helical" evidence="1">
    <location>
        <begin position="303"/>
        <end position="321"/>
    </location>
</feature>
<keyword evidence="3" id="KW-1185">Reference proteome</keyword>
<sequence length="442" mass="49112">MTTLIISIMTFALVFSIVIALLFKTTNLKRYNIFIYVSLFFFWIAMQIFKVNSNSVTGVMSKTWVWPIVISLYQFTQVAVRIPFGILSAKFKSRKLIIQISAIGFILSAITLVASNFAFWSIVLTMMGAGMVGATFGLNSQYWSENWDIKKVFWSSVIMFTVPILTSSLANIIKQGTHLNGGISMQGLRWIILSALIIEVLYVGIYTMTKERKETIGLDLGAPDEVMHTSKGYSMVWKLSITASLVAFMTMLMSNSAVMKAMGVVDYNQRESILAGITILSILAAIVTGTYLVKVFSILKIKAFSFISMVASAIVGFVLAITKTQSAIVWGIVVTIISISAVVFQVTLFGSTLHLDHKHPALVLGIFLSVRSFSLGTGELISRELIANLDVVRVALPIIFGMAILTSIITIIFYVANRLKMNSYYKIIQQYEFHFTENKVVN</sequence>
<name>A0A4V2NI67_9MOLU</name>
<dbReference type="AlphaFoldDB" id="A0A4V2NI67"/>
<evidence type="ECO:0000313" key="3">
    <source>
        <dbReference type="Proteomes" id="UP000291072"/>
    </source>
</evidence>
<dbReference type="SUPFAM" id="SSF103473">
    <property type="entry name" value="MFS general substrate transporter"/>
    <property type="match status" value="1"/>
</dbReference>
<feature type="transmembrane region" description="Helical" evidence="1">
    <location>
        <begin position="361"/>
        <end position="382"/>
    </location>
</feature>
<feature type="transmembrane region" description="Helical" evidence="1">
    <location>
        <begin position="31"/>
        <end position="49"/>
    </location>
</feature>
<dbReference type="Gene3D" id="1.20.1250.20">
    <property type="entry name" value="MFS general substrate transporter like domains"/>
    <property type="match status" value="1"/>
</dbReference>
<feature type="transmembrane region" description="Helical" evidence="1">
    <location>
        <begin position="6"/>
        <end position="24"/>
    </location>
</feature>
<dbReference type="Proteomes" id="UP000291072">
    <property type="component" value="Unassembled WGS sequence"/>
</dbReference>
<feature type="transmembrane region" description="Helical" evidence="1">
    <location>
        <begin position="96"/>
        <end position="113"/>
    </location>
</feature>
<feature type="transmembrane region" description="Helical" evidence="1">
    <location>
        <begin position="273"/>
        <end position="296"/>
    </location>
</feature>
<dbReference type="OrthoDB" id="9607at2"/>
<dbReference type="RefSeq" id="WP_131613207.1">
    <property type="nucleotide sequence ID" value="NZ_PSZP01000004.1"/>
</dbReference>
<comment type="caution">
    <text evidence="2">The sequence shown here is derived from an EMBL/GenBank/DDBJ whole genome shotgun (WGS) entry which is preliminary data.</text>
</comment>
<feature type="transmembrane region" description="Helical" evidence="1">
    <location>
        <begin position="152"/>
        <end position="173"/>
    </location>
</feature>
<protein>
    <recommendedName>
        <fullName evidence="4">MFS transporter</fullName>
    </recommendedName>
</protein>
<evidence type="ECO:0000313" key="2">
    <source>
        <dbReference type="EMBL" id="TCG11678.1"/>
    </source>
</evidence>
<feature type="transmembrane region" description="Helical" evidence="1">
    <location>
        <begin position="64"/>
        <end position="84"/>
    </location>
</feature>